<name>A0AAW2ESJ4_9HYME</name>
<feature type="compositionally biased region" description="Basic and acidic residues" evidence="1">
    <location>
        <begin position="1"/>
        <end position="11"/>
    </location>
</feature>
<dbReference type="Proteomes" id="UP001430953">
    <property type="component" value="Unassembled WGS sequence"/>
</dbReference>
<feature type="region of interest" description="Disordered" evidence="1">
    <location>
        <begin position="1"/>
        <end position="35"/>
    </location>
</feature>
<dbReference type="EMBL" id="JADYXP020000019">
    <property type="protein sequence ID" value="KAL0105226.1"/>
    <property type="molecule type" value="Genomic_DNA"/>
</dbReference>
<accession>A0AAW2ESJ4</accession>
<keyword evidence="3" id="KW-1185">Reference proteome</keyword>
<sequence length="96" mass="11581">MQITSDRDRVLGARCPRRREGGEDDSRGERERERKRRLHVHTCVRMYTRRETRPHCDRYTHGRNVPPVCRLMPTRGQTRAEKKERRRREVGLTTNV</sequence>
<gene>
    <name evidence="2" type="ORF">PUN28_016705</name>
</gene>
<reference evidence="2 3" key="1">
    <citation type="submission" date="2023-03" db="EMBL/GenBank/DDBJ databases">
        <title>High recombination rates correlate with genetic variation in Cardiocondyla obscurior ants.</title>
        <authorList>
            <person name="Errbii M."/>
        </authorList>
    </citation>
    <scope>NUCLEOTIDE SEQUENCE [LARGE SCALE GENOMIC DNA]</scope>
    <source>
        <strain evidence="2">Alpha-2009</strain>
        <tissue evidence="2">Whole body</tissue>
    </source>
</reference>
<protein>
    <submittedName>
        <fullName evidence="2">Uncharacterized protein</fullName>
    </submittedName>
</protein>
<evidence type="ECO:0000313" key="2">
    <source>
        <dbReference type="EMBL" id="KAL0105226.1"/>
    </source>
</evidence>
<evidence type="ECO:0000256" key="1">
    <source>
        <dbReference type="SAM" id="MobiDB-lite"/>
    </source>
</evidence>
<organism evidence="2 3">
    <name type="scientific">Cardiocondyla obscurior</name>
    <dbReference type="NCBI Taxonomy" id="286306"/>
    <lineage>
        <taxon>Eukaryota</taxon>
        <taxon>Metazoa</taxon>
        <taxon>Ecdysozoa</taxon>
        <taxon>Arthropoda</taxon>
        <taxon>Hexapoda</taxon>
        <taxon>Insecta</taxon>
        <taxon>Pterygota</taxon>
        <taxon>Neoptera</taxon>
        <taxon>Endopterygota</taxon>
        <taxon>Hymenoptera</taxon>
        <taxon>Apocrita</taxon>
        <taxon>Aculeata</taxon>
        <taxon>Formicoidea</taxon>
        <taxon>Formicidae</taxon>
        <taxon>Myrmicinae</taxon>
        <taxon>Cardiocondyla</taxon>
    </lineage>
</organism>
<evidence type="ECO:0000313" key="3">
    <source>
        <dbReference type="Proteomes" id="UP001430953"/>
    </source>
</evidence>
<proteinExistence type="predicted"/>
<feature type="compositionally biased region" description="Basic and acidic residues" evidence="1">
    <location>
        <begin position="18"/>
        <end position="32"/>
    </location>
</feature>
<feature type="region of interest" description="Disordered" evidence="1">
    <location>
        <begin position="55"/>
        <end position="96"/>
    </location>
</feature>
<comment type="caution">
    <text evidence="2">The sequence shown here is derived from an EMBL/GenBank/DDBJ whole genome shotgun (WGS) entry which is preliminary data.</text>
</comment>
<feature type="compositionally biased region" description="Basic and acidic residues" evidence="1">
    <location>
        <begin position="78"/>
        <end position="90"/>
    </location>
</feature>
<dbReference type="AlphaFoldDB" id="A0AAW2ESJ4"/>